<reference evidence="1 2" key="1">
    <citation type="submission" date="2018-11" db="EMBL/GenBank/DDBJ databases">
        <authorList>
            <person name="Teng T."/>
        </authorList>
    </citation>
    <scope>NUCLEOTIDE SEQUENCE [LARGE SCALE GENOMIC DNA]</scope>
</reference>
<protein>
    <submittedName>
        <fullName evidence="1">Uncharacterized protein</fullName>
    </submittedName>
</protein>
<accession>A0A410T857</accession>
<evidence type="ECO:0000313" key="1">
    <source>
        <dbReference type="EMBL" id="QAU04995.1"/>
    </source>
</evidence>
<sequence>MAAIPRDAVRAVDRAVVGAPLALVGHVIADHDLALKAHISHVDAARILTPGGRVVLVVGAVSQRRPARRVVAPGRVGRRQHRVGLDRLRDHLLATLDALPRLVVDPAMLAARVIHRPILPRSRSASHDAA</sequence>
<gene>
    <name evidence="1" type="ORF">Henu3_gp52</name>
</gene>
<evidence type="ECO:0000313" key="2">
    <source>
        <dbReference type="Proteomes" id="UP000290904"/>
    </source>
</evidence>
<organism evidence="1 2">
    <name type="scientific">Mycobacterium phage Henu3</name>
    <dbReference type="NCBI Taxonomy" id="2492961"/>
    <lineage>
        <taxon>Viruses</taxon>
        <taxon>Duplodnaviria</taxon>
        <taxon>Heunggongvirae</taxon>
        <taxon>Uroviricota</taxon>
        <taxon>Caudoviricetes</taxon>
        <taxon>Weiservirinae</taxon>
        <taxon>Fionnbharthvirus</taxon>
        <taxon>Fionnbharthvirus henu3</taxon>
    </lineage>
</organism>
<dbReference type="Proteomes" id="UP000290904">
    <property type="component" value="Segment"/>
</dbReference>
<dbReference type="EMBL" id="MK224497">
    <property type="protein sequence ID" value="QAU04995.1"/>
    <property type="molecule type" value="Genomic_DNA"/>
</dbReference>
<name>A0A410T857_9CAUD</name>
<proteinExistence type="predicted"/>
<keyword evidence="2" id="KW-1185">Reference proteome</keyword>